<dbReference type="PROSITE" id="PS51186">
    <property type="entry name" value="GNAT"/>
    <property type="match status" value="1"/>
</dbReference>
<proteinExistence type="predicted"/>
<sequence length="170" mass="20381">MKEKIDFKLENERLILRYFNENDIKALYFLLKDEKVNTFLPWFALKNITEAKRFYKQKIKNQKYFFAICLKSDNYPIGYINIDTNDGYELGYALCEKFWNQGIATQASQMLLKFLKNENIPYITATHDENNPSSGKIMQKIGMKYCYSYQEQWKPKNILVVFKLYRLNLT</sequence>
<dbReference type="PANTHER" id="PTHR43792:SF16">
    <property type="entry name" value="N-ACETYLTRANSFERASE DOMAIN-CONTAINING PROTEIN"/>
    <property type="match status" value="1"/>
</dbReference>
<accession>A0AAU7E4Q4</accession>
<gene>
    <name evidence="2" type="ORF">AAH949_07350</name>
</gene>
<dbReference type="InterPro" id="IPR051531">
    <property type="entry name" value="N-acetyltransferase"/>
</dbReference>
<dbReference type="PANTHER" id="PTHR43792">
    <property type="entry name" value="GNAT FAMILY, PUTATIVE (AFU_ORTHOLOGUE AFUA_3G00765)-RELATED-RELATED"/>
    <property type="match status" value="1"/>
</dbReference>
<dbReference type="InterPro" id="IPR000182">
    <property type="entry name" value="GNAT_dom"/>
</dbReference>
<evidence type="ECO:0000259" key="1">
    <source>
        <dbReference type="PROSITE" id="PS51186"/>
    </source>
</evidence>
<dbReference type="AlphaFoldDB" id="A0AAU7E4Q4"/>
<evidence type="ECO:0000313" key="2">
    <source>
        <dbReference type="EMBL" id="XBJ28895.1"/>
    </source>
</evidence>
<dbReference type="GO" id="GO:0016747">
    <property type="term" value="F:acyltransferase activity, transferring groups other than amino-acyl groups"/>
    <property type="evidence" value="ECO:0007669"/>
    <property type="project" value="InterPro"/>
</dbReference>
<name>A0AAU7E4Q4_9BACT</name>
<dbReference type="EMBL" id="CP155620">
    <property type="protein sequence ID" value="XBJ28895.1"/>
    <property type="molecule type" value="Genomic_DNA"/>
</dbReference>
<dbReference type="RefSeq" id="WP_348518366.1">
    <property type="nucleotide sequence ID" value="NZ_CP155620.1"/>
</dbReference>
<feature type="domain" description="N-acetyltransferase" evidence="1">
    <location>
        <begin position="14"/>
        <end position="165"/>
    </location>
</feature>
<dbReference type="Gene3D" id="3.40.630.30">
    <property type="match status" value="1"/>
</dbReference>
<dbReference type="SUPFAM" id="SSF55729">
    <property type="entry name" value="Acyl-CoA N-acyltransferases (Nat)"/>
    <property type="match status" value="1"/>
</dbReference>
<dbReference type="InterPro" id="IPR016181">
    <property type="entry name" value="Acyl_CoA_acyltransferase"/>
</dbReference>
<organism evidence="2">
    <name type="scientific">Campylobacter sp. CCS1377</name>
    <dbReference type="NCBI Taxonomy" id="3158229"/>
    <lineage>
        <taxon>Bacteria</taxon>
        <taxon>Pseudomonadati</taxon>
        <taxon>Campylobacterota</taxon>
        <taxon>Epsilonproteobacteria</taxon>
        <taxon>Campylobacterales</taxon>
        <taxon>Campylobacteraceae</taxon>
        <taxon>Campylobacter</taxon>
    </lineage>
</organism>
<reference evidence="2" key="1">
    <citation type="submission" date="2024-05" db="EMBL/GenBank/DDBJ databases">
        <title>Campylobacter coli isolated from environmental waters in Slovenia.</title>
        <authorList>
            <person name="Zautner A.E."/>
            <person name="Bunk B."/>
            <person name="Riedel T."/>
            <person name="Sproeer C."/>
        </authorList>
    </citation>
    <scope>NUCLEOTIDE SEQUENCE</scope>
    <source>
        <strain evidence="2">CCS1377</strain>
    </source>
</reference>
<dbReference type="Pfam" id="PF13302">
    <property type="entry name" value="Acetyltransf_3"/>
    <property type="match status" value="1"/>
</dbReference>
<protein>
    <submittedName>
        <fullName evidence="2">GNAT family N-acetyltransferase</fullName>
    </submittedName>
</protein>